<name>A0A4Y2S4A3_ARAVE</name>
<evidence type="ECO:0000313" key="1">
    <source>
        <dbReference type="EMBL" id="GBN83024.1"/>
    </source>
</evidence>
<organism evidence="1 2">
    <name type="scientific">Araneus ventricosus</name>
    <name type="common">Orbweaver spider</name>
    <name type="synonym">Epeira ventricosa</name>
    <dbReference type="NCBI Taxonomy" id="182803"/>
    <lineage>
        <taxon>Eukaryota</taxon>
        <taxon>Metazoa</taxon>
        <taxon>Ecdysozoa</taxon>
        <taxon>Arthropoda</taxon>
        <taxon>Chelicerata</taxon>
        <taxon>Arachnida</taxon>
        <taxon>Araneae</taxon>
        <taxon>Araneomorphae</taxon>
        <taxon>Entelegynae</taxon>
        <taxon>Araneoidea</taxon>
        <taxon>Araneidae</taxon>
        <taxon>Araneus</taxon>
    </lineage>
</organism>
<evidence type="ECO:0000313" key="2">
    <source>
        <dbReference type="Proteomes" id="UP000499080"/>
    </source>
</evidence>
<dbReference type="Proteomes" id="UP000499080">
    <property type="component" value="Unassembled WGS sequence"/>
</dbReference>
<reference evidence="1 2" key="1">
    <citation type="journal article" date="2019" name="Sci. Rep.">
        <title>Orb-weaving spider Araneus ventricosus genome elucidates the spidroin gene catalogue.</title>
        <authorList>
            <person name="Kono N."/>
            <person name="Nakamura H."/>
            <person name="Ohtoshi R."/>
            <person name="Moran D.A.P."/>
            <person name="Shinohara A."/>
            <person name="Yoshida Y."/>
            <person name="Fujiwara M."/>
            <person name="Mori M."/>
            <person name="Tomita M."/>
            <person name="Arakawa K."/>
        </authorList>
    </citation>
    <scope>NUCLEOTIDE SEQUENCE [LARGE SCALE GENOMIC DNA]</scope>
</reference>
<sequence>MKIAEDSGSEISKKTWEWIKIVLGVEGPENTIENWNKYREVVCSSSEEENKKQFNEFFQIGGEYWLEVCFNMFSKGCKTAEKAAVSIQFFTCQNTLQFIKISRTRN</sequence>
<accession>A0A4Y2S4A3</accession>
<dbReference type="OrthoDB" id="6413289at2759"/>
<dbReference type="AlphaFoldDB" id="A0A4Y2S4A3"/>
<keyword evidence="2" id="KW-1185">Reference proteome</keyword>
<comment type="caution">
    <text evidence="1">The sequence shown here is derived from an EMBL/GenBank/DDBJ whole genome shotgun (WGS) entry which is preliminary data.</text>
</comment>
<dbReference type="EMBL" id="BGPR01019824">
    <property type="protein sequence ID" value="GBN83024.1"/>
    <property type="molecule type" value="Genomic_DNA"/>
</dbReference>
<gene>
    <name evidence="1" type="ORF">AVEN_62821_1</name>
</gene>
<protein>
    <submittedName>
        <fullName evidence="1">Uncharacterized protein</fullName>
    </submittedName>
</protein>
<proteinExistence type="predicted"/>